<evidence type="ECO:0000256" key="1">
    <source>
        <dbReference type="SAM" id="Coils"/>
    </source>
</evidence>
<gene>
    <name evidence="3" type="ORF">C3H42_07370</name>
    <name evidence="2" type="ORF">C3H57_05955</name>
</gene>
<dbReference type="Proteomes" id="UP000287237">
    <property type="component" value="Unassembled WGS sequence"/>
</dbReference>
<evidence type="ECO:0000313" key="5">
    <source>
        <dbReference type="Proteomes" id="UP000288507"/>
    </source>
</evidence>
<evidence type="ECO:0000313" key="2">
    <source>
        <dbReference type="EMBL" id="RTJ79048.1"/>
    </source>
</evidence>
<sequence length="161" mass="18713">MKIYSVILGAFLLGACSLKDQAIVDINLKSQTLMFTQKYKITQDKINAIVTMSYLNPILDKISKDDVLALSFTPNTLKIQNLEVFINNKKANIEKLDDEYLKYIIQNNYTDYFKVSLPSVKEETRLVAKICLDHLPCFELNFQKYPKSLYYRSEDVDTQYN</sequence>
<reference evidence="3 5" key="1">
    <citation type="journal article" date="2019" name="Appl. Environ. Microbiol.">
        <title>Population genetics and characterization of Campylobacter jejuni isolates in western jackdaws and game birds in Finland.</title>
        <authorList>
            <person name="Kovanen S."/>
            <person name="Rossi M."/>
            <person name="Pohja-Mykra M."/>
            <person name="Nieminen T."/>
            <person name="Raunio-Saarnisto M."/>
            <person name="Sauvala M."/>
            <person name="Fredriksson-Ahomaa M."/>
            <person name="Hanninen M.L."/>
            <person name="Kivisto R."/>
        </authorList>
    </citation>
    <scope>NUCLEOTIDE SEQUENCE [LARGE SCALE GENOMIC DNA]</scope>
    <source>
        <strain evidence="3">CB296</strain>
        <strain evidence="2 5">CB313</strain>
    </source>
</reference>
<evidence type="ECO:0008006" key="6">
    <source>
        <dbReference type="Google" id="ProtNLM"/>
    </source>
</evidence>
<name>A0A1E7NLM2_CAMJU</name>
<dbReference type="RefSeq" id="WP_070242813.1">
    <property type="nucleotide sequence ID" value="NZ_JASUQW010000008.1"/>
</dbReference>
<keyword evidence="1" id="KW-0175">Coiled coil</keyword>
<dbReference type="AlphaFoldDB" id="A0A1E7NLM2"/>
<dbReference type="Proteomes" id="UP000288507">
    <property type="component" value="Unassembled WGS sequence"/>
</dbReference>
<dbReference type="PROSITE" id="PS51257">
    <property type="entry name" value="PROKAR_LIPOPROTEIN"/>
    <property type="match status" value="1"/>
</dbReference>
<dbReference type="EMBL" id="PRBV01000008">
    <property type="protein sequence ID" value="RTJ79048.1"/>
    <property type="molecule type" value="Genomic_DNA"/>
</dbReference>
<organism evidence="3 4">
    <name type="scientific">Campylobacter jejuni</name>
    <dbReference type="NCBI Taxonomy" id="197"/>
    <lineage>
        <taxon>Bacteria</taxon>
        <taxon>Pseudomonadati</taxon>
        <taxon>Campylobacterota</taxon>
        <taxon>Epsilonproteobacteria</taxon>
        <taxon>Campylobacterales</taxon>
        <taxon>Campylobacteraceae</taxon>
        <taxon>Campylobacter</taxon>
    </lineage>
</organism>
<evidence type="ECO:0000313" key="3">
    <source>
        <dbReference type="EMBL" id="RTJ95080.1"/>
    </source>
</evidence>
<feature type="coiled-coil region" evidence="1">
    <location>
        <begin position="79"/>
        <end position="106"/>
    </location>
</feature>
<dbReference type="EMBL" id="PRCK01000006">
    <property type="protein sequence ID" value="RTJ95080.1"/>
    <property type="molecule type" value="Genomic_DNA"/>
</dbReference>
<evidence type="ECO:0000313" key="4">
    <source>
        <dbReference type="Proteomes" id="UP000287237"/>
    </source>
</evidence>
<comment type="caution">
    <text evidence="3">The sequence shown here is derived from an EMBL/GenBank/DDBJ whole genome shotgun (WGS) entry which is preliminary data.</text>
</comment>
<accession>A0A1E7NLM2</accession>
<protein>
    <recommendedName>
        <fullName evidence="6">Lipoprotein</fullName>
    </recommendedName>
</protein>
<proteinExistence type="predicted"/>